<feature type="region of interest" description="Disordered" evidence="2">
    <location>
        <begin position="78"/>
        <end position="105"/>
    </location>
</feature>
<name>A0A1A9UI29_GLOAU</name>
<evidence type="ECO:0000313" key="4">
    <source>
        <dbReference type="Proteomes" id="UP000078200"/>
    </source>
</evidence>
<dbReference type="VEuPathDB" id="VectorBase:GAUT005539"/>
<accession>A0A1A9UI29</accession>
<proteinExistence type="predicted"/>
<dbReference type="AlphaFoldDB" id="A0A1A9UI29"/>
<feature type="coiled-coil region" evidence="1">
    <location>
        <begin position="187"/>
        <end position="221"/>
    </location>
</feature>
<dbReference type="EnsemblMetazoa" id="GAUT005539-RA">
    <property type="protein sequence ID" value="GAUT005539-PA"/>
    <property type="gene ID" value="GAUT005539"/>
</dbReference>
<protein>
    <submittedName>
        <fullName evidence="3">Uncharacterized protein</fullName>
    </submittedName>
</protein>
<evidence type="ECO:0000313" key="3">
    <source>
        <dbReference type="EnsemblMetazoa" id="GAUT005539-PA"/>
    </source>
</evidence>
<evidence type="ECO:0000256" key="2">
    <source>
        <dbReference type="SAM" id="MobiDB-lite"/>
    </source>
</evidence>
<organism evidence="3 4">
    <name type="scientific">Glossina austeni</name>
    <name type="common">Savannah tsetse fly</name>
    <dbReference type="NCBI Taxonomy" id="7395"/>
    <lineage>
        <taxon>Eukaryota</taxon>
        <taxon>Metazoa</taxon>
        <taxon>Ecdysozoa</taxon>
        <taxon>Arthropoda</taxon>
        <taxon>Hexapoda</taxon>
        <taxon>Insecta</taxon>
        <taxon>Pterygota</taxon>
        <taxon>Neoptera</taxon>
        <taxon>Endopterygota</taxon>
        <taxon>Diptera</taxon>
        <taxon>Brachycera</taxon>
        <taxon>Muscomorpha</taxon>
        <taxon>Hippoboscoidea</taxon>
        <taxon>Glossinidae</taxon>
        <taxon>Glossina</taxon>
    </lineage>
</organism>
<keyword evidence="1" id="KW-0175">Coiled coil</keyword>
<keyword evidence="4" id="KW-1185">Reference proteome</keyword>
<sequence>MTKLCIQPIKCYYNARKEMGKMIGEEFRERAHGSSSIEFRYIKLLKIAAKILNSKYILPSEAKDIICKAIKISRTRRKGSMQSKPDNITSLSSLPNTTSTMSQRGFRSPFTGSEIIGDKAISLIPQIALMSSSKGGAYNISQHCQEQEVGNSSTTENLHSSRHNEVANEMILVEVELEHKHKLNYGIKAVEMAIAEKVVDIEELNKRLAYMKGQLGHVQREIEIKEEIIKGLISGHRDFVQLQDPKLPTANIVNLACSNILNKCHAYTTTTFPDS</sequence>
<feature type="compositionally biased region" description="Low complexity" evidence="2">
    <location>
        <begin position="89"/>
        <end position="102"/>
    </location>
</feature>
<dbReference type="Proteomes" id="UP000078200">
    <property type="component" value="Unassembled WGS sequence"/>
</dbReference>
<reference evidence="3" key="1">
    <citation type="submission" date="2020-05" db="UniProtKB">
        <authorList>
            <consortium name="EnsemblMetazoa"/>
        </authorList>
    </citation>
    <scope>IDENTIFICATION</scope>
    <source>
        <strain evidence="3">TTRI</strain>
    </source>
</reference>
<evidence type="ECO:0000256" key="1">
    <source>
        <dbReference type="SAM" id="Coils"/>
    </source>
</evidence>